<dbReference type="Gene3D" id="3.40.50.12780">
    <property type="entry name" value="N-terminal domain of ligase-like"/>
    <property type="match status" value="6"/>
</dbReference>
<dbReference type="OrthoDB" id="4920779at2759"/>
<dbReference type="EMBL" id="KQ257459">
    <property type="protein sequence ID" value="KNC98875.1"/>
    <property type="molecule type" value="Genomic_DNA"/>
</dbReference>
<dbReference type="Pfam" id="PF00550">
    <property type="entry name" value="PP-binding"/>
    <property type="match status" value="6"/>
</dbReference>
<evidence type="ECO:0000313" key="7">
    <source>
        <dbReference type="EMBL" id="KNC98875.1"/>
    </source>
</evidence>
<evidence type="ECO:0000256" key="1">
    <source>
        <dbReference type="ARBA" id="ARBA00004924"/>
    </source>
</evidence>
<dbReference type="GeneID" id="27689189"/>
<proteinExistence type="predicted"/>
<keyword evidence="5" id="KW-0175">Coiled coil</keyword>
<keyword evidence="3" id="KW-0597">Phosphoprotein</keyword>
<keyword evidence="8" id="KW-1185">Reference proteome</keyword>
<evidence type="ECO:0000256" key="2">
    <source>
        <dbReference type="ARBA" id="ARBA00022450"/>
    </source>
</evidence>
<dbReference type="GO" id="GO:0043041">
    <property type="term" value="P:amino acid activation for nonribosomal peptide biosynthetic process"/>
    <property type="evidence" value="ECO:0007669"/>
    <property type="project" value="TreeGrafter"/>
</dbReference>
<feature type="domain" description="Carrier" evidence="6">
    <location>
        <begin position="2046"/>
        <end position="2122"/>
    </location>
</feature>
<dbReference type="InterPro" id="IPR006162">
    <property type="entry name" value="Ppantetheine_attach_site"/>
</dbReference>
<dbReference type="InterPro" id="IPR020806">
    <property type="entry name" value="PKS_PP-bd"/>
</dbReference>
<dbReference type="GO" id="GO:0031169">
    <property type="term" value="P:ferrichrome biosynthetic process"/>
    <property type="evidence" value="ECO:0007669"/>
    <property type="project" value="UniProtKB-ARBA"/>
</dbReference>
<dbReference type="Pfam" id="PF00668">
    <property type="entry name" value="Condensation"/>
    <property type="match status" value="6"/>
</dbReference>
<gene>
    <name evidence="7" type="ORF">SPPG_05841</name>
</gene>
<protein>
    <submittedName>
        <fullName evidence="7">Amino acid adenylation domain-containing protein</fullName>
    </submittedName>
</protein>
<dbReference type="Gene3D" id="3.30.300.30">
    <property type="match status" value="6"/>
</dbReference>
<dbReference type="Pfam" id="PF00501">
    <property type="entry name" value="AMP-binding"/>
    <property type="match status" value="6"/>
</dbReference>
<dbReference type="Gene3D" id="3.30.559.30">
    <property type="entry name" value="Nonribosomal peptide synthetase, condensation domain"/>
    <property type="match status" value="7"/>
</dbReference>
<dbReference type="InterPro" id="IPR010071">
    <property type="entry name" value="AA_adenyl_dom"/>
</dbReference>
<dbReference type="VEuPathDB" id="FungiDB:SPPG_05841"/>
<dbReference type="GO" id="GO:0016874">
    <property type="term" value="F:ligase activity"/>
    <property type="evidence" value="ECO:0007669"/>
    <property type="project" value="UniProtKB-KW"/>
</dbReference>
<accession>A0A0L0HBB3</accession>
<organism evidence="7 8">
    <name type="scientific">Spizellomyces punctatus (strain DAOM BR117)</name>
    <dbReference type="NCBI Taxonomy" id="645134"/>
    <lineage>
        <taxon>Eukaryota</taxon>
        <taxon>Fungi</taxon>
        <taxon>Fungi incertae sedis</taxon>
        <taxon>Chytridiomycota</taxon>
        <taxon>Chytridiomycota incertae sedis</taxon>
        <taxon>Chytridiomycetes</taxon>
        <taxon>Spizellomycetales</taxon>
        <taxon>Spizellomycetaceae</taxon>
        <taxon>Spizellomyces</taxon>
    </lineage>
</organism>
<dbReference type="eggNOG" id="KOG1178">
    <property type="taxonomic scope" value="Eukaryota"/>
</dbReference>
<dbReference type="InterPro" id="IPR023213">
    <property type="entry name" value="CAT-like_dom_sf"/>
</dbReference>
<dbReference type="CDD" id="cd05918">
    <property type="entry name" value="A_NRPS_SidN3_like"/>
    <property type="match status" value="6"/>
</dbReference>
<feature type="domain" description="Carrier" evidence="6">
    <location>
        <begin position="938"/>
        <end position="1015"/>
    </location>
</feature>
<dbReference type="FunFam" id="3.30.300.30:FF:000015">
    <property type="entry name" value="Nonribosomal peptide synthase SidD"/>
    <property type="match status" value="3"/>
</dbReference>
<dbReference type="GO" id="GO:0009267">
    <property type="term" value="P:cellular response to starvation"/>
    <property type="evidence" value="ECO:0007669"/>
    <property type="project" value="UniProtKB-ARBA"/>
</dbReference>
<comment type="pathway">
    <text evidence="1">Siderophore biosynthesis.</text>
</comment>
<evidence type="ECO:0000256" key="5">
    <source>
        <dbReference type="SAM" id="Coils"/>
    </source>
</evidence>
<keyword evidence="2" id="KW-0596">Phosphopantetheine</keyword>
<evidence type="ECO:0000313" key="8">
    <source>
        <dbReference type="Proteomes" id="UP000053201"/>
    </source>
</evidence>
<dbReference type="CDD" id="cd19542">
    <property type="entry name" value="CT_NRPS-like"/>
    <property type="match status" value="5"/>
</dbReference>
<dbReference type="PANTHER" id="PTHR45527:SF1">
    <property type="entry name" value="FATTY ACID SYNTHASE"/>
    <property type="match status" value="1"/>
</dbReference>
<dbReference type="SMART" id="SM00823">
    <property type="entry name" value="PKS_PP"/>
    <property type="match status" value="6"/>
</dbReference>
<dbReference type="InterPro" id="IPR020845">
    <property type="entry name" value="AMP-binding_CS"/>
</dbReference>
<dbReference type="InterPro" id="IPR001242">
    <property type="entry name" value="Condensation_dom"/>
</dbReference>
<dbReference type="GO" id="GO:0005737">
    <property type="term" value="C:cytoplasm"/>
    <property type="evidence" value="ECO:0007669"/>
    <property type="project" value="TreeGrafter"/>
</dbReference>
<reference evidence="7 8" key="1">
    <citation type="submission" date="2009-08" db="EMBL/GenBank/DDBJ databases">
        <title>The Genome Sequence of Spizellomyces punctatus strain DAOM BR117.</title>
        <authorList>
            <consortium name="The Broad Institute Genome Sequencing Platform"/>
            <person name="Russ C."/>
            <person name="Cuomo C."/>
            <person name="Shea T."/>
            <person name="Young S.K."/>
            <person name="Zeng Q."/>
            <person name="Koehrsen M."/>
            <person name="Haas B."/>
            <person name="Borodovsky M."/>
            <person name="Guigo R."/>
            <person name="Alvarado L."/>
            <person name="Berlin A."/>
            <person name="Bochicchio J."/>
            <person name="Borenstein D."/>
            <person name="Chapman S."/>
            <person name="Chen Z."/>
            <person name="Engels R."/>
            <person name="Freedman E."/>
            <person name="Gellesch M."/>
            <person name="Goldberg J."/>
            <person name="Griggs A."/>
            <person name="Gujja S."/>
            <person name="Heiman D."/>
            <person name="Hepburn T."/>
            <person name="Howarth C."/>
            <person name="Jen D."/>
            <person name="Larson L."/>
            <person name="Lewis B."/>
            <person name="Mehta T."/>
            <person name="Park D."/>
            <person name="Pearson M."/>
            <person name="Roberts A."/>
            <person name="Saif S."/>
            <person name="Shenoy N."/>
            <person name="Sisk P."/>
            <person name="Stolte C."/>
            <person name="Sykes S."/>
            <person name="Thomson T."/>
            <person name="Walk T."/>
            <person name="White J."/>
            <person name="Yandava C."/>
            <person name="Burger G."/>
            <person name="Gray M.W."/>
            <person name="Holland P.W.H."/>
            <person name="King N."/>
            <person name="Lang F.B.F."/>
            <person name="Roger A.J."/>
            <person name="Ruiz-Trillo I."/>
            <person name="Lander E."/>
            <person name="Nusbaum C."/>
        </authorList>
    </citation>
    <scope>NUCLEOTIDE SEQUENCE [LARGE SCALE GENOMIC DNA]</scope>
    <source>
        <strain evidence="7 8">DAOM BR117</strain>
    </source>
</reference>
<dbReference type="InterPro" id="IPR000873">
    <property type="entry name" value="AMP-dep_synth/lig_dom"/>
</dbReference>
<dbReference type="GO" id="GO:0031177">
    <property type="term" value="F:phosphopantetheine binding"/>
    <property type="evidence" value="ECO:0007669"/>
    <property type="project" value="InterPro"/>
</dbReference>
<dbReference type="SUPFAM" id="SSF52777">
    <property type="entry name" value="CoA-dependent acyltransferases"/>
    <property type="match status" value="13"/>
</dbReference>
<dbReference type="FunCoup" id="A0A0L0HBB3">
    <property type="interactions" value="270"/>
</dbReference>
<dbReference type="InParanoid" id="A0A0L0HBB3"/>
<dbReference type="PROSITE" id="PS00455">
    <property type="entry name" value="AMP_BINDING"/>
    <property type="match status" value="6"/>
</dbReference>
<dbReference type="PROSITE" id="PS00012">
    <property type="entry name" value="PHOSPHOPANTETHEINE"/>
    <property type="match status" value="4"/>
</dbReference>
<feature type="coiled-coil region" evidence="5">
    <location>
        <begin position="5406"/>
        <end position="5433"/>
    </location>
</feature>
<keyword evidence="4" id="KW-0436">Ligase</keyword>
<dbReference type="InterPro" id="IPR036736">
    <property type="entry name" value="ACP-like_sf"/>
</dbReference>
<dbReference type="FunFam" id="3.30.300.30:FF:000033">
    <property type="entry name" value="Nonribosomal siderophore peptide synthase SidC"/>
    <property type="match status" value="3"/>
</dbReference>
<dbReference type="InterPro" id="IPR045851">
    <property type="entry name" value="AMP-bd_C_sf"/>
</dbReference>
<sequence>MSSQTQQAINYRSPRILTQIGWTTTKALRLACINAYGDEGDVVASIAHVAWKIFVGKIPKTAAYRHLIANAQQELENNAQGECTAYGECAADANGRPLQAAFRVLQQNSTDEPIPNVQTHIVLEMLLNEDTFEFRAILHSEEISDEAGITVLRELTNIMREIIDIPEAAVRLPANSTDSDLTASLFPNLTGKIHHRGHTVSLDAVSHTSFIIKDLDGHLRALETTPETLGKAAWAKLLTHYTGENEAEFGLLRGDNDCIVPVQLSLDEIDNNVALLQKLMEQEQVARIDLIDRRCETLLQYGRTPTAIKSHGTILHLIMHPTDEIDQFKLTVHYNEKLLPRRQAMLLLQQFEHVYRGILENPSAPPLELADTFTEDLLSITIATNPNVNTESAPFLHSFFAATALRCPSNVALEFITSMSPFSIQSWTYASLEKESNKLANLLITAYNVQPDDIIPICMEKSAFMYISILGVLKAGCAYCPIDWQTPVERAQYILEETKAHVILISGDGRKLASHPQFPSDVVVLQLDDSASPFHTSPETTPPVPALLTHHLAYVLYTSGTTGRPKGVMISHDSATRSIQSHCAMVPCRKTSKFLQFAATTFDVSIFDMFFTWRNGITLVAAKTELMHRDLSGVVRSGGITHLDLTPTVAGTLRKQDVPGLEVLFCIGEALTQKVVDEFGSANGTDCTLLNAYGPTEAAISCTIANVKKDAGTLPANIGTPFPTCSIYVIARGSLYPVPIGCIGELCLAGTQLARGYLARPDLTTDKFLTFPYNGERIYRTGDLVRQLSDGTIEYLGRIDDQVKLNGYRIELAEVNSALMQANNGVQQAVTMVLRHPSWIRDQMVVFLSLIGEKRPGEACEFLKTFGRESTLSNAVSLAKNLLAPYMVPNIFLLVSKIPLGTAGKVDRKCLKQMFLSLSAEALQDMLGGHTSEVGVNEKWTAEQHFLRQIIAETAAVPLHTVEKDTTIFHVGIDSIGAMRFVARLREERGIEMSIIDVMQNPTVALMTQFIDNRELSCAKVQPPAANESHVLEAFASRVQEIVFSQLKGVVPDAVKGIYPCTPLQDGLLYGTQKTPGAYFTHETFTLHPSVDLETLQRAWMAVIDNNDILRTSFCHVGDSTATFAQIVHHSVKMRWTSRIVQSKELIAKVQKDHISTFGSSVFTAQDVPMSFVLFECGDIRSLVLSIHHALFDGWSLPLILQDVQTAYSSCGSDLPKRPPFSRMIPHLLGDKQPANSRNFWTDALSNVRPVAFPGLSQTTVFTPGSHTVTRKVSTSLTEVERLCRQAGTSIRAVGQATWSILLSAYLDTPDVTFGHVVSGRTLDVPGVAQVIGPCLNTVPCRLRIDQYNSIHELLQDIQRQYVNMLPYQHTPLRSIQKWSGMANGLFDTIFVLQKTDNGGHGYEDEIWNWVDTVDEDEYAISIEVEPIATNDTVVLKAICKNALCSQSQSELLVAEFEAIMLGILQHPSSNPNLLHQLNLPGSVLSISPMAHLPETSRTGALFMHSFVENQANTNPTAVAVNFVSEITKSGEALGEEYTYQALDREANRFANLLLAKGLTLGAEVSLCAPKSLSWFAALLGISKAGGVYVPIDHEAPVDRKRYILNDVGSKYVVTISSLEVELKKVVPLDTEFIILNDDQTRAHLFAQSDLSPSVELTPSDLAYILYTSGTTGRPKGVLVEHANVTHSIEAHRHLIKWHPAARFLQFASCSFDVSIYEMLFPWSAGMCVCAADKDLLLKDLELAFRAMHITHAELTPSVASMVKRQNVPQLEVLLTGGEALTQNVLEEWADGEMLYNAYGPTEATIGCTMLCGVQKSAKVSNIGRPFPNVFACVLPVHGERHPVLKGATGELCVGGPLVTRGYLGQPELTAAKFINWSPVSSPTSIERLYRTGDHVRLMADGTLEFLGRVDDQVKINGIRIELGEINSRLRAASKNVINSVTTLIGRSGAFKSELVAFLVMDTAFSKECEIILSNEKFREIRENIVPVLKRELPLYMVPSFILPITALPLGTTGKVDINRLSALFQNLSPEALHSCQAPDDISANESWTDLEKVIRDAIVNQREITVHLVSRTSTIFELGLDSLSAISLSASLRKKGLELSVSDIMQHPTILEMAKYLEARVDTGGRESIELSSSLDVFATYEEQSRKLAAENPSLAGNIECAYPCLPLQEGMVAECMKSGGALNINEITLDLEPWVEFETLRHAWLQLQEQTDILRTAFFAMSDGSYGQAVLGSNSGFIASFETKSYASQPSLSILLEQQRNQVVQDMYNMKPPVSAWVLQNENSTNTRLSIIIHHALYDGWSLPLLLNDFKRLYHGQCAPRRPLFREFVRYVENIGHTQEEVYWRRILHGATSCQFPDLSGRRKDTDGSPHSCEASRHLSATRSELETAARAIGVTVQVLVQAAWAKLLSYYVGEPDVTFGHVISGRTAPVSGVEQIAGPCFNTIPCRVNLSDRKLTNRQLLQSIQTHNSTAISHQHASLRLINRWIGASTEQPLFNTILIYQKTEGCSAEDNLSQLWKEEKDGQVEIDYPVSVEVEPLANNRLALRILCRSDVVPEEHANLLARQLESVLLDLTLRPDGVAADIPFDEQEVVSISNPTPTVVSGLLHGAVEKYAEESPKKIALEWAMSISDTTIDMETWTYATLNEQANKIAHLLLSKVQSCAVVPICLDKSPLSYMAILGVLKAGCAYVPLDPALPLDRRLFIVKDTKAPAVLTTSQYAAALQGGKAMDSSFDIISLDSVDLQGQSARNPRVATNPSDLAYILYTSGTTGLPKGVMVEHGSATACLHSFQSMLPWRPVSRFLQFSSFSFDVSISETFMPWLGGHTVCTASKDTLLIDLEQAIRMLKITHADLTPTLITLLHRDRVPDLRVLITGGEMIPQKILDEWAGLNDISLYNAYGPTETTINCAVNRQVKRSAKPANIGQPQSSCSIYILSQSLQCIPIGGIGELCVGGIQVARGYLNLPKLTQDKFCTFLNPLSGKEERVYRTGDLARMLHDGSIEFIGRLDDQVKLNGLRIELEEVNAVLSGSDPNISNVATLVLRRREQQNHQLVSFIALGNESGDCKIIKGDLHAKVLENATDAAARKLPAYMVPTHILLINTLPLGKTDKVDRKVLATLYTDIPSEVLDSWGSQNGADGIWSDEESHIRDALGEIANVPSDTISRHSSVFQLGLDSISVIRLASLLRKHDITLTVSEIMGNPSIARMSHHLKHRQNGMESRRHNIAQARNMIANFEKQIKPALLARSTQEQSDAIISVYPCTPLQEGMLAGTSKSDGLYINHFVFELEEHTDSERLLEAWRKVIEQNDIFRTSFHLTNDETFVYAQVVNEKVWMPVKNIQIQHGGDFPAAFDEHTKCSTATIGDFRRPPLGFALVRSPSQAWLIVSIHHALFDGWSFSLTLTDVQAHYRGVPPPLRPQFRSFVESTVGQVEDKSKLFWQERLARANISEFPDNLHGKTFKTHEASAPQLVEIFSEISYGEVATRCREMEVSVQSVGQAAWALLLAAYLGQKDVIFGHIVSGRSIPGSAAVIGPTLNTIPCRVQVDKHASNLDLVRHVHQFNIEAIPYYHTSLRAIMNALGRNKDAKPLFDTIFLFQQSHQEVHTDETTLWKEIAGQADVDYAVSIELEPNDDVLVLRAACRPSLMPEDQLNLLLRQLDMILRHIIQEPHGKIGDFKTPALDLMSIQPRKIPDSLVQKKRRSWFCPRNFKTNHTIDTMHQFIEKHAAASPHRICLEFASSISKSEIHSWTYREFNSKANKLARFLRNCGVTRNMLVPICLKQSPWMYLAIIAVLKAGAGYVPVDPQAPAKRKTYIFSDVDASFVLTSPDIADIMEELEDGTPRQYICVDDSIEGRLKTLSSSNLPNKVTRNDLAYVIYTSGTTGLPKGVMIEHGSAVVAIESFQRLIPADQHARFLQFASFTFDVSIFEMFFAWSMGLTLVTAPRDVLLADLELAMRVLNVTHADLTPTVATLIRRSAVPSIELLVTGGEALSQQVLDDWAGTLYNAYGPTEATIGCVLRPSVSAEIRPTNIGHVFDSCSAFVLSEDLNVIPRGGVGELCIGGPQVARGYLKRPDLTAERFVYLPLAKERIYKTGDFVRMLADGSIEFLGRQDDQVKLNGLRIELGEINSVMCKAHPDIKDVVTLVLKHPQLQREQLVAFVVLKSDYRTAVEPKIIGSLATSTILKEALKAARRALPLYMVPAHVFLTSLIPLGNTGKADRKALSYLFYDLDANSLQAMQVPDIDRPWSELAREIRRCLAQVARVPVEMIGQDSSVFQLGLDSISAIRLSSELKKSGLNIGVSEIMRCSTIALMESHVQDSRDKHHEDVQLKRDREAFLNKFVERHQRGLDVDLNDVVAIYPCTPLQEAMLVETLKSTKRPYINHIPFDLHPSVDVKQLVDAWQAVVAANDILRTSFHPVEDDRYGYAQVVQRGSTVHFMERHLEHDEDLQTVIKEQTDVIFKNVRDLRRPPLGFALLQGPIGTCLLLSIHHALYDGWSLPLILQDVRRKYKGEPLSDRPQFVTLVKSILTESEEDSKRHWLALLDDCHPSIFPTTLYGTHAPSESDVSFFASRVCGVDATDISKICQSLGVSMQAVGQAAWGLLLAAYLGEDDVVFGHVVSGRSVQVDDVGDVIGPAFNTIPTRVKLAQCRTYADLLRAIHAANVSGVPFQHTPLRSIARWTSQSAYGWSLFDTIFLFQKTEDSSESGEPLWDIAEGHAEVNHAVSIEMEPTGKILHLRASCQAKVMPHAHLTMLLEQLERIIKRIISCPEESVRSYGMKSTSHLASVHEQKRKVKTSSITTLHGFLEHNASRLPTHPALEFSAPVLADNCDTTIFTYAELNRKSNQLAHYFISRGVTANTFLPICLEKGIWMYLSLLAVLKTGAAYVPTAPEIPPERKEYIFKDVNAQFVVATEPVSTEITCGNPDATVLVVDDRMTEILREFPDTNPAVPVSISDPAYVIYTSGTTGVPKGVAIQHDSAVEAFTSFQELIPWNATSRFLQFASFTFDVSIFEMFFAWSTGITLVSAPKDYLLADLEQAMKKLRVTHADLTPTVATMIRPDNVALDILVTGGEALTQQVLDDWAGKGVLYNAYGPTEATIGCTMRKVDSNTSPLNIGMPFNSCSAYVLNGPEILPRGAIGELCIGGPQVAMEYINNPSLTSEKFAILPATNERIYRTGDYVRMLAEGSIQFLGRQDEQVKMNGLRIELAEISSVLAKADAASICDVVTMVLKHPAQERDQLVAFVSLLPGRDETESLLAEECKIIGSAFESPVLKTAMEIAARKLPIYMVPGLIFLVNKIPLGNTGKADRKKLAQIYQGLDITYLRSAGANEESDDNWTQTEKVIRQCLSEVSGAPLQSITRHNTSIFQLGLDSISSVKLSSKLKSHGIVLPVPDIMKFPTVARLSSRLSEFNADLEKEKVEMAQAAKREKILVDFDAKFTPVVLEESGLEDGAVAAVYPCSPLQEGMIVETLKSEGRHYLNHAIFELKSAVDVQRLLNAWESVIRANDILRTGFYSVDSPLCGYAQVVLLKSKMQLTVEYLSRNDQLRPACERHIQNVTRSMLDLRQPPIACAVLHAPQQKWLVVTLHHALYDGWSLPLILDDVRKAYMDLELTRVRPQFKELLKYILMDSRVDAQEHWSNVLTGFTPTVFPDTLLGTAYISGTSKTSTHFESRITELKVEEVAAACQTLNVSMQSFGQAAWGLLLAAYTGEADVIFGRVISGRSIPLDGANDVIGPSFNTIPCRVQTENVSNAQLVTAVHKANIDAIPYQHTPLSWILKSTEKNRDGLPLFGTLFLFQVGSGENEDDDHPLWTTIGGEAEVNYDVTLEIEPTGPNFAVRATCKTSIMPTSHLSTLLLQFEHILTNLIRNPDRRLLPLDDPLPDRMMSIIPRTRDANVGGMLTDQPLYLHTWVEHNAQSQPDAMALQFARSTSLTQYPEIETITYDMLNRKSNRIAHFLISRGIRPETFVPLSMDRSPWMYICILGVLKAGAAYVPMDPDAPPERKRFMLSDVGAKIVLTTASDAMNLRTCCPDEIEVICVDELDDLISTYPQTNPHVEEFPQSTLAYLIYTSGTTGTPKGVMIEHHSVVEAILSFQELIPISGTAQARFLQFASYTFDVSVFEMFYTWSMGMVVVSAPKDVLLTDLENAIQILGATHADLTPTVAAMVRPENVPSLKVLVTGGESLTQHVVDAWTGDGVTLINAYGPTEATIGCTMFVGVESTTQRNNIGQVWPSCSAYVVSTSHDLLPRGAVGELCVGGPQVARGYLNRPDLTSSKFIQLPAGGERVYCTGDIVRLLPDGCVQFLGRRDDQVKLNGLRIELGEINAVITKSDPSITDTVTMVVKHPKQVRDQIVSFIGCDRDVRQIQIDKFENMLLKDDDGTSTKLISAALHAARRHLPAYMVPSLIVPLTGLPRGATNKVNSSALARMFKNLDFKLVASLTKQMEDSDGGISGDLAETTWTDLESAIRNVLAEVSSLSLDEITLRASIYHLGLDSISAIRVSSKLRGLGIHISVGEILRQKTIKNIADFLTERDRLPEYKHQPGATRLMARELVKNWIGEDFLSIDLPNRLSTSMPAVAGVYPATAGQIFTLSSWHMSQGRYFMPSFIFTSRDAIDVRQLEEAWIALLKRHEILRTGFLSTSSQTAPFVQIVFADPVVNWSCEAFDIPLEENIVKERVEYEKMQPAVVSSPPVRLHCMAFQDRAALVLTIHHALYDGWSIPLLLSDLSTLYRKQPLAEHSVRWSDYLEYAFETRQSMDNSPQQEYWRKMLDETGTAFFPHLNASSPNSTDTALYVPVAIPNAAKYTSACQRKGITLHSLFLAAWGQLQAKYTNANHALFGLYHSGRSIGISDVDTLRGPCVNVLPFQVRNARTLSVLDCAKNAQDELAMQNEAVPCVSMHDVQVWSGYPGQPIVNVFVNFLMFPNGGNDGDDAKVELFKACRMRDWETQNAPIPASHKTGLDGCLAAPLQNDIDLEVAVHNDVISLGLYCPSHVMSMDQAGSVVKQLCDSVINALD</sequence>
<evidence type="ECO:0000256" key="3">
    <source>
        <dbReference type="ARBA" id="ARBA00022553"/>
    </source>
</evidence>
<name>A0A0L0HBB3_SPIPD</name>
<dbReference type="Gene3D" id="3.30.559.10">
    <property type="entry name" value="Chloramphenicol acetyltransferase-like domain"/>
    <property type="match status" value="6"/>
</dbReference>
<dbReference type="Proteomes" id="UP000053201">
    <property type="component" value="Unassembled WGS sequence"/>
</dbReference>
<dbReference type="NCBIfam" id="NF003417">
    <property type="entry name" value="PRK04813.1"/>
    <property type="match status" value="6"/>
</dbReference>
<dbReference type="Gene3D" id="1.10.1200.10">
    <property type="entry name" value="ACP-like"/>
    <property type="match status" value="6"/>
</dbReference>
<dbReference type="SUPFAM" id="SSF47336">
    <property type="entry name" value="ACP-like"/>
    <property type="match status" value="6"/>
</dbReference>
<dbReference type="FunFam" id="3.40.50.12780:FF:000024">
    <property type="entry name" value="Nonribosomal siderophore peptide synthase SidC"/>
    <property type="match status" value="6"/>
</dbReference>
<feature type="domain" description="Carrier" evidence="6">
    <location>
        <begin position="6466"/>
        <end position="6542"/>
    </location>
</feature>
<evidence type="ECO:0000256" key="4">
    <source>
        <dbReference type="ARBA" id="ARBA00022598"/>
    </source>
</evidence>
<feature type="domain" description="Carrier" evidence="6">
    <location>
        <begin position="5343"/>
        <end position="5417"/>
    </location>
</feature>
<feature type="domain" description="Carrier" evidence="6">
    <location>
        <begin position="3145"/>
        <end position="3218"/>
    </location>
</feature>
<dbReference type="STRING" id="645134.A0A0L0HBB3"/>
<dbReference type="SUPFAM" id="SSF56801">
    <property type="entry name" value="Acetyl-CoA synthetase-like"/>
    <property type="match status" value="6"/>
</dbReference>
<dbReference type="RefSeq" id="XP_016606915.1">
    <property type="nucleotide sequence ID" value="XM_016754050.1"/>
</dbReference>
<dbReference type="InterPro" id="IPR042099">
    <property type="entry name" value="ANL_N_sf"/>
</dbReference>
<dbReference type="NCBIfam" id="TIGR01733">
    <property type="entry name" value="AA-adenyl-dom"/>
    <property type="match status" value="6"/>
</dbReference>
<dbReference type="OMA" id="HHIVTEG"/>
<dbReference type="InterPro" id="IPR009081">
    <property type="entry name" value="PP-bd_ACP"/>
</dbReference>
<feature type="domain" description="Carrier" evidence="6">
    <location>
        <begin position="4248"/>
        <end position="4324"/>
    </location>
</feature>
<dbReference type="PROSITE" id="PS50075">
    <property type="entry name" value="CARRIER"/>
    <property type="match status" value="6"/>
</dbReference>
<dbReference type="PANTHER" id="PTHR45527">
    <property type="entry name" value="NONRIBOSOMAL PEPTIDE SYNTHETASE"/>
    <property type="match status" value="1"/>
</dbReference>
<dbReference type="eggNOG" id="KOG1176">
    <property type="taxonomic scope" value="Eukaryota"/>
</dbReference>
<dbReference type="GO" id="GO:0006879">
    <property type="term" value="P:intracellular iron ion homeostasis"/>
    <property type="evidence" value="ECO:0007669"/>
    <property type="project" value="UniProtKB-ARBA"/>
</dbReference>
<dbReference type="FunFam" id="3.40.50.980:FF:000001">
    <property type="entry name" value="Non-ribosomal peptide synthetase"/>
    <property type="match status" value="6"/>
</dbReference>
<evidence type="ECO:0000259" key="6">
    <source>
        <dbReference type="PROSITE" id="PS50075"/>
    </source>
</evidence>